<comment type="cofactor">
    <cofactor evidence="2">
        <name>Mg(2+)</name>
        <dbReference type="ChEBI" id="CHEBI:18420"/>
    </cofactor>
</comment>
<keyword evidence="13" id="KW-0809">Transit peptide</keyword>
<dbReference type="Proteomes" id="UP000197138">
    <property type="component" value="Unassembled WGS sequence"/>
</dbReference>
<keyword evidence="8" id="KW-0479">Metal-binding</keyword>
<dbReference type="OrthoDB" id="46913at2759"/>
<evidence type="ECO:0000256" key="14">
    <source>
        <dbReference type="ARBA" id="ARBA00023128"/>
    </source>
</evidence>
<dbReference type="Pfam" id="PF17177">
    <property type="entry name" value="PPR_long"/>
    <property type="match status" value="1"/>
</dbReference>
<gene>
    <name evidence="22 23" type="primary">LOC116205311</name>
    <name evidence="19" type="ORF">CDL15_Pgr012695</name>
</gene>
<evidence type="ECO:0000313" key="23">
    <source>
        <dbReference type="RefSeq" id="XP_031393739.1"/>
    </source>
</evidence>
<dbReference type="EC" id="3.1.26.5" evidence="5"/>
<dbReference type="InterPro" id="IPR033443">
    <property type="entry name" value="PROP1-like_PPR_dom"/>
</dbReference>
<keyword evidence="21" id="KW-1185">Reference proteome</keyword>
<evidence type="ECO:0000256" key="15">
    <source>
        <dbReference type="ARBA" id="ARBA00023211"/>
    </source>
</evidence>
<keyword evidence="6" id="KW-0819">tRNA processing</keyword>
<keyword evidence="15" id="KW-0464">Manganese</keyword>
<evidence type="ECO:0000256" key="5">
    <source>
        <dbReference type="ARBA" id="ARBA00012179"/>
    </source>
</evidence>
<dbReference type="GO" id="GO:0004526">
    <property type="term" value="F:ribonuclease P activity"/>
    <property type="evidence" value="ECO:0007669"/>
    <property type="project" value="UniProtKB-EC"/>
</dbReference>
<organism evidence="19 20">
    <name type="scientific">Punica granatum</name>
    <name type="common">Pomegranate</name>
    <dbReference type="NCBI Taxonomy" id="22663"/>
    <lineage>
        <taxon>Eukaryota</taxon>
        <taxon>Viridiplantae</taxon>
        <taxon>Streptophyta</taxon>
        <taxon>Embryophyta</taxon>
        <taxon>Tracheophyta</taxon>
        <taxon>Spermatophyta</taxon>
        <taxon>Magnoliopsida</taxon>
        <taxon>eudicotyledons</taxon>
        <taxon>Gunneridae</taxon>
        <taxon>Pentapetalae</taxon>
        <taxon>rosids</taxon>
        <taxon>malvids</taxon>
        <taxon>Myrtales</taxon>
        <taxon>Lythraceae</taxon>
        <taxon>Punica</taxon>
    </lineage>
</organism>
<evidence type="ECO:0000256" key="11">
    <source>
        <dbReference type="ARBA" id="ARBA00022833"/>
    </source>
</evidence>
<dbReference type="GO" id="GO:0046872">
    <property type="term" value="F:metal ion binding"/>
    <property type="evidence" value="ECO:0007669"/>
    <property type="project" value="UniProtKB-KW"/>
</dbReference>
<keyword evidence="10" id="KW-0378">Hydrolase</keyword>
<dbReference type="FunFam" id="1.25.40.10:FF:000339">
    <property type="entry name" value="Proteinaceous RNase P 1, chloroplastic/mitochondrial"/>
    <property type="match status" value="1"/>
</dbReference>
<evidence type="ECO:0000256" key="12">
    <source>
        <dbReference type="ARBA" id="ARBA00022842"/>
    </source>
</evidence>
<evidence type="ECO:0000259" key="18">
    <source>
        <dbReference type="Pfam" id="PF17177"/>
    </source>
</evidence>
<keyword evidence="12" id="KW-0460">Magnesium</keyword>
<evidence type="ECO:0000256" key="10">
    <source>
        <dbReference type="ARBA" id="ARBA00022801"/>
    </source>
</evidence>
<dbReference type="RefSeq" id="XP_031393738.1">
    <property type="nucleotide sequence ID" value="XM_031537878.1"/>
</dbReference>
<dbReference type="CDD" id="cd18671">
    <property type="entry name" value="PIN_PRORP-Zc3h12a-like"/>
    <property type="match status" value="1"/>
</dbReference>
<dbReference type="FunFam" id="3.40.50.11980:FF:000002">
    <property type="entry name" value="Proteinaceous RNase P 2"/>
    <property type="match status" value="1"/>
</dbReference>
<reference evidence="20" key="1">
    <citation type="journal article" date="2017" name="Plant J.">
        <title>The pomegranate (Punica granatum L.) genome and the genomics of punicalagin biosynthesis.</title>
        <authorList>
            <person name="Qin G."/>
            <person name="Xu C."/>
            <person name="Ming R."/>
            <person name="Tang H."/>
            <person name="Guyot R."/>
            <person name="Kramer E.M."/>
            <person name="Hu Y."/>
            <person name="Yi X."/>
            <person name="Qi Y."/>
            <person name="Xu X."/>
            <person name="Gao Z."/>
            <person name="Pan H."/>
            <person name="Jian J."/>
            <person name="Tian Y."/>
            <person name="Yue Z."/>
            <person name="Xu Y."/>
        </authorList>
    </citation>
    <scope>NUCLEOTIDE SEQUENCE [LARGE SCALE GENOMIC DNA]</scope>
    <source>
        <strain evidence="20">cv. Dabenzi</strain>
    </source>
</reference>
<dbReference type="InterPro" id="IPR031595">
    <property type="entry name" value="PRORP_C"/>
</dbReference>
<evidence type="ECO:0000256" key="2">
    <source>
        <dbReference type="ARBA" id="ARBA00001946"/>
    </source>
</evidence>
<dbReference type="InterPro" id="IPR011990">
    <property type="entry name" value="TPR-like_helical_dom_sf"/>
</dbReference>
<evidence type="ECO:0000256" key="7">
    <source>
        <dbReference type="ARBA" id="ARBA00022722"/>
    </source>
</evidence>
<feature type="domain" description="PROP1-like PPR" evidence="18">
    <location>
        <begin position="82"/>
        <end position="300"/>
    </location>
</feature>
<reference evidence="22 23" key="4">
    <citation type="submission" date="2025-04" db="UniProtKB">
        <authorList>
            <consortium name="RefSeq"/>
        </authorList>
    </citation>
    <scope>IDENTIFICATION</scope>
    <source>
        <tissue evidence="22 23">Leaf</tissue>
    </source>
</reference>
<feature type="repeat" description="PPR" evidence="16">
    <location>
        <begin position="178"/>
        <end position="212"/>
    </location>
</feature>
<sequence length="587" mass="66143">MLLVKTFPLLSVISKAKTPLRLGRHCKFRCCSPSLIFSGDGNCIRSSPSSMQTMTHLTTLATSQSTSISKTSSERLYKKAMKKARMELPENILKHKLDMCSRHRKLIEALQLYDEARRNGVQLSYHHYNVLLYLCSFAAVGSLAESEDGEDDVNVKNLGMTRGIEIYQQMNIDKVAPNEATFTNAARLAAAMEDPEMAFDLVKQMKSSGIPPRLRSYGPALFGFCEKGEASKAFDVDAHMIECGVVAEESELAALLEVAIERKIGEKVYEMLHRLRSSVRQVSESTAKVVEKWFRSDYATDVGKETWDAAKIKEGIVNGGGGWHGQGWLGNGRWRVTRTNMDMKGVCQSCDEKLVCIDIDPAETAHFAGSLPKLACQKESKVNFLKFEEWLRQHGPFDAVIDGANVGMQNQHYFSFFDLNSTVNQLRQLSPSKKLPLVILHRSRVHGGPAEDPKNRRLLQRWKESGALYATPAGSNDDWYWLYAAVSCNCLLVTNDEMRDHLFQLLGTSFFPRWKEKHQVRTSFSRGVRLHMPPPYSIIIQESENGSWHVPTVTGDDIGNPRQWLCATRARNMSARSPSLEQIWRGQ</sequence>
<keyword evidence="9" id="KW-0677">Repeat</keyword>
<evidence type="ECO:0000256" key="6">
    <source>
        <dbReference type="ARBA" id="ARBA00022694"/>
    </source>
</evidence>
<evidence type="ECO:0000256" key="9">
    <source>
        <dbReference type="ARBA" id="ARBA00022737"/>
    </source>
</evidence>
<dbReference type="Gene3D" id="1.25.40.10">
    <property type="entry name" value="Tetratricopeptide repeat domain"/>
    <property type="match status" value="1"/>
</dbReference>
<keyword evidence="14" id="KW-0496">Mitochondrion</keyword>
<evidence type="ECO:0000256" key="13">
    <source>
        <dbReference type="ARBA" id="ARBA00022946"/>
    </source>
</evidence>
<evidence type="ECO:0000313" key="19">
    <source>
        <dbReference type="EMBL" id="OWM83214.1"/>
    </source>
</evidence>
<dbReference type="Pfam" id="PF16953">
    <property type="entry name" value="PRORP"/>
    <property type="match status" value="1"/>
</dbReference>
<protein>
    <recommendedName>
        <fullName evidence="5">ribonuclease P</fullName>
        <ecNumber evidence="5">3.1.26.5</ecNumber>
    </recommendedName>
</protein>
<reference evidence="19" key="2">
    <citation type="submission" date="2017-06" db="EMBL/GenBank/DDBJ databases">
        <title>The pomegranate genome and the genomics of punicalagin biosynthesis.</title>
        <authorList>
            <person name="Xu C."/>
        </authorList>
    </citation>
    <scope>NUCLEOTIDE SEQUENCE [LARGE SCALE GENOMIC DNA]</scope>
    <source>
        <tissue evidence="19">Fresh leaf</tissue>
    </source>
</reference>
<evidence type="ECO:0000313" key="21">
    <source>
        <dbReference type="Proteomes" id="UP000515151"/>
    </source>
</evidence>
<accession>A0A218XE47</accession>
<keyword evidence="11" id="KW-0862">Zinc</keyword>
<dbReference type="PANTHER" id="PTHR13547">
    <property type="match status" value="1"/>
</dbReference>
<evidence type="ECO:0000259" key="17">
    <source>
        <dbReference type="Pfam" id="PF16953"/>
    </source>
</evidence>
<evidence type="ECO:0000313" key="20">
    <source>
        <dbReference type="Proteomes" id="UP000197138"/>
    </source>
</evidence>
<dbReference type="GO" id="GO:0005739">
    <property type="term" value="C:mitochondrion"/>
    <property type="evidence" value="ECO:0007669"/>
    <property type="project" value="UniProtKB-SubCell"/>
</dbReference>
<dbReference type="Gene3D" id="3.40.50.11980">
    <property type="match status" value="1"/>
</dbReference>
<dbReference type="AlphaFoldDB" id="A0A218XE47"/>
<evidence type="ECO:0000256" key="8">
    <source>
        <dbReference type="ARBA" id="ARBA00022723"/>
    </source>
</evidence>
<dbReference type="PROSITE" id="PS51375">
    <property type="entry name" value="PPR"/>
    <property type="match status" value="1"/>
</dbReference>
<dbReference type="GO" id="GO:0001682">
    <property type="term" value="P:tRNA 5'-leader removal"/>
    <property type="evidence" value="ECO:0007669"/>
    <property type="project" value="TreeGrafter"/>
</dbReference>
<comment type="catalytic activity">
    <reaction evidence="1">
        <text>Endonucleolytic cleavage of RNA, removing 5'-extranucleotides from tRNA precursor.</text>
        <dbReference type="EC" id="3.1.26.5"/>
    </reaction>
</comment>
<reference evidence="21" key="3">
    <citation type="journal article" date="2020" name="Plant Biotechnol. J.">
        <title>The pomegranate (Punica granatum L.) draft genome dissects genetic divergence between soft- and hard-seeded cultivars.</title>
        <authorList>
            <person name="Luo X."/>
            <person name="Li H."/>
            <person name="Wu Z."/>
            <person name="Yao W."/>
            <person name="Zhao P."/>
            <person name="Cao D."/>
            <person name="Yu H."/>
            <person name="Li K."/>
            <person name="Poudel K."/>
            <person name="Zhao D."/>
            <person name="Zhang F."/>
            <person name="Xia X."/>
            <person name="Chen L."/>
            <person name="Wang Q."/>
            <person name="Jing D."/>
            <person name="Cao S."/>
        </authorList>
    </citation>
    <scope>NUCLEOTIDE SEQUENCE [LARGE SCALE GENOMIC DNA]</scope>
</reference>
<evidence type="ECO:0000256" key="3">
    <source>
        <dbReference type="ARBA" id="ARBA00004173"/>
    </source>
</evidence>
<dbReference type="EMBL" id="MTKT01001932">
    <property type="protein sequence ID" value="OWM83214.1"/>
    <property type="molecule type" value="Genomic_DNA"/>
</dbReference>
<comment type="similarity">
    <text evidence="4">Belongs to the PPR family. P subfamily.</text>
</comment>
<dbReference type="InterPro" id="IPR002885">
    <property type="entry name" value="PPR_rpt"/>
</dbReference>
<feature type="domain" description="PRORP" evidence="17">
    <location>
        <begin position="341"/>
        <end position="566"/>
    </location>
</feature>
<name>A0A218XE47_PUNGR</name>
<dbReference type="Proteomes" id="UP000515151">
    <property type="component" value="Chromosome 4"/>
</dbReference>
<keyword evidence="7" id="KW-0540">Nuclease</keyword>
<proteinExistence type="inferred from homology"/>
<dbReference type="GeneID" id="116205311"/>
<evidence type="ECO:0000313" key="22">
    <source>
        <dbReference type="RefSeq" id="XP_031393738.1"/>
    </source>
</evidence>
<dbReference type="RefSeq" id="XP_031393739.1">
    <property type="nucleotide sequence ID" value="XM_031537879.1"/>
</dbReference>
<evidence type="ECO:0000256" key="16">
    <source>
        <dbReference type="PROSITE-ProRule" id="PRU00708"/>
    </source>
</evidence>
<evidence type="ECO:0000256" key="1">
    <source>
        <dbReference type="ARBA" id="ARBA00000928"/>
    </source>
</evidence>
<evidence type="ECO:0000256" key="4">
    <source>
        <dbReference type="ARBA" id="ARBA00007626"/>
    </source>
</evidence>
<comment type="subcellular location">
    <subcellularLocation>
        <location evidence="3">Mitochondrion</location>
    </subcellularLocation>
</comment>
<dbReference type="PANTHER" id="PTHR13547:SF1">
    <property type="entry name" value="MITOCHONDRIAL RIBONUCLEASE P CATALYTIC SUBUNIT"/>
    <property type="match status" value="1"/>
</dbReference>